<dbReference type="SUPFAM" id="SSF53795">
    <property type="entry name" value="PEP carboxykinase-like"/>
    <property type="match status" value="1"/>
</dbReference>
<evidence type="ECO:0000313" key="11">
    <source>
        <dbReference type="EMBL" id="KAF9516681.1"/>
    </source>
</evidence>
<dbReference type="Gene3D" id="3.90.228.20">
    <property type="match status" value="1"/>
</dbReference>
<dbReference type="SUPFAM" id="SSF68923">
    <property type="entry name" value="PEP carboxykinase N-terminal domain"/>
    <property type="match status" value="1"/>
</dbReference>
<dbReference type="Pfam" id="PF01293">
    <property type="entry name" value="PEPCK_ATP"/>
    <property type="match status" value="1"/>
</dbReference>
<dbReference type="Gene3D" id="2.170.8.10">
    <property type="entry name" value="Phosphoenolpyruvate Carboxykinase, domain 2"/>
    <property type="match status" value="1"/>
</dbReference>
<dbReference type="HAMAP" id="MF_00453">
    <property type="entry name" value="PEPCK_ATP"/>
    <property type="match status" value="1"/>
</dbReference>
<name>A0A9P6DVR1_9AGAM</name>
<dbReference type="EMBL" id="MU128937">
    <property type="protein sequence ID" value="KAF9516681.1"/>
    <property type="molecule type" value="Genomic_DNA"/>
</dbReference>
<evidence type="ECO:0000256" key="3">
    <source>
        <dbReference type="ARBA" id="ARBA00012363"/>
    </source>
</evidence>
<dbReference type="GO" id="GO:0005524">
    <property type="term" value="F:ATP binding"/>
    <property type="evidence" value="ECO:0007669"/>
    <property type="project" value="UniProtKB-KW"/>
</dbReference>
<dbReference type="FunFam" id="3.40.449.10:FF:000002">
    <property type="entry name" value="Phosphoenolpyruvate carboxykinase [ATP]"/>
    <property type="match status" value="1"/>
</dbReference>
<evidence type="ECO:0000256" key="6">
    <source>
        <dbReference type="ARBA" id="ARBA00022741"/>
    </source>
</evidence>
<accession>A0A9P6DVR1</accession>
<dbReference type="OrthoDB" id="184182at2759"/>
<dbReference type="GO" id="GO:0006094">
    <property type="term" value="P:gluconeogenesis"/>
    <property type="evidence" value="ECO:0007669"/>
    <property type="project" value="UniProtKB-KW"/>
</dbReference>
<dbReference type="GO" id="GO:0004612">
    <property type="term" value="F:phosphoenolpyruvate carboxykinase (ATP) activity"/>
    <property type="evidence" value="ECO:0007669"/>
    <property type="project" value="UniProtKB-EC"/>
</dbReference>
<keyword evidence="12" id="KW-1185">Reference proteome</keyword>
<dbReference type="PANTHER" id="PTHR30031">
    <property type="entry name" value="PHOSPHOENOLPYRUVATE CARBOXYKINASE ATP"/>
    <property type="match status" value="1"/>
</dbReference>
<comment type="caution">
    <text evidence="11">The sequence shown here is derived from an EMBL/GenBank/DDBJ whole genome shotgun (WGS) entry which is preliminary data.</text>
</comment>
<dbReference type="FunFam" id="2.170.8.10:FF:000001">
    <property type="entry name" value="Phosphoenolpyruvate carboxykinase (ATP)"/>
    <property type="match status" value="1"/>
</dbReference>
<comment type="similarity">
    <text evidence="2">Belongs to the phosphoenolpyruvate carboxykinase (ATP) family.</text>
</comment>
<evidence type="ECO:0000256" key="1">
    <source>
        <dbReference type="ARBA" id="ARBA00004742"/>
    </source>
</evidence>
<dbReference type="NCBIfam" id="TIGR00224">
    <property type="entry name" value="pckA"/>
    <property type="match status" value="1"/>
</dbReference>
<organism evidence="11 12">
    <name type="scientific">Hydnum rufescens UP504</name>
    <dbReference type="NCBI Taxonomy" id="1448309"/>
    <lineage>
        <taxon>Eukaryota</taxon>
        <taxon>Fungi</taxon>
        <taxon>Dikarya</taxon>
        <taxon>Basidiomycota</taxon>
        <taxon>Agaricomycotina</taxon>
        <taxon>Agaricomycetes</taxon>
        <taxon>Cantharellales</taxon>
        <taxon>Hydnaceae</taxon>
        <taxon>Hydnum</taxon>
    </lineage>
</organism>
<gene>
    <name evidence="11" type="ORF">BS47DRAFT_1340571</name>
</gene>
<reference evidence="11" key="1">
    <citation type="journal article" date="2020" name="Nat. Commun.">
        <title>Large-scale genome sequencing of mycorrhizal fungi provides insights into the early evolution of symbiotic traits.</title>
        <authorList>
            <person name="Miyauchi S."/>
            <person name="Kiss E."/>
            <person name="Kuo A."/>
            <person name="Drula E."/>
            <person name="Kohler A."/>
            <person name="Sanchez-Garcia M."/>
            <person name="Morin E."/>
            <person name="Andreopoulos B."/>
            <person name="Barry K.W."/>
            <person name="Bonito G."/>
            <person name="Buee M."/>
            <person name="Carver A."/>
            <person name="Chen C."/>
            <person name="Cichocki N."/>
            <person name="Clum A."/>
            <person name="Culley D."/>
            <person name="Crous P.W."/>
            <person name="Fauchery L."/>
            <person name="Girlanda M."/>
            <person name="Hayes R.D."/>
            <person name="Keri Z."/>
            <person name="LaButti K."/>
            <person name="Lipzen A."/>
            <person name="Lombard V."/>
            <person name="Magnuson J."/>
            <person name="Maillard F."/>
            <person name="Murat C."/>
            <person name="Nolan M."/>
            <person name="Ohm R.A."/>
            <person name="Pangilinan J."/>
            <person name="Pereira M.F."/>
            <person name="Perotto S."/>
            <person name="Peter M."/>
            <person name="Pfister S."/>
            <person name="Riley R."/>
            <person name="Sitrit Y."/>
            <person name="Stielow J.B."/>
            <person name="Szollosi G."/>
            <person name="Zifcakova L."/>
            <person name="Stursova M."/>
            <person name="Spatafora J.W."/>
            <person name="Tedersoo L."/>
            <person name="Vaario L.M."/>
            <person name="Yamada A."/>
            <person name="Yan M."/>
            <person name="Wang P."/>
            <person name="Xu J."/>
            <person name="Bruns T."/>
            <person name="Baldrian P."/>
            <person name="Vilgalys R."/>
            <person name="Dunand C."/>
            <person name="Henrissat B."/>
            <person name="Grigoriev I.V."/>
            <person name="Hibbett D."/>
            <person name="Nagy L.G."/>
            <person name="Martin F.M."/>
        </authorList>
    </citation>
    <scope>NUCLEOTIDE SEQUENCE</scope>
    <source>
        <strain evidence="11">UP504</strain>
    </source>
</reference>
<dbReference type="InterPro" id="IPR015994">
    <property type="entry name" value="PEPCK_ATP_CS"/>
</dbReference>
<dbReference type="EC" id="4.1.1.49" evidence="3"/>
<evidence type="ECO:0000256" key="5">
    <source>
        <dbReference type="ARBA" id="ARBA00022432"/>
    </source>
</evidence>
<dbReference type="InterPro" id="IPR001272">
    <property type="entry name" value="PEP_carboxykinase_ATP"/>
</dbReference>
<dbReference type="PROSITE" id="PS00532">
    <property type="entry name" value="PEPCK_ATP"/>
    <property type="match status" value="1"/>
</dbReference>
<dbReference type="PIRSF" id="PIRSF006294">
    <property type="entry name" value="PEP_crbxkin"/>
    <property type="match status" value="1"/>
</dbReference>
<dbReference type="CDD" id="cd00484">
    <property type="entry name" value="PEPCK_ATP"/>
    <property type="match status" value="1"/>
</dbReference>
<dbReference type="GO" id="GO:0005829">
    <property type="term" value="C:cytosol"/>
    <property type="evidence" value="ECO:0007669"/>
    <property type="project" value="TreeGrafter"/>
</dbReference>
<dbReference type="PANTHER" id="PTHR30031:SF0">
    <property type="entry name" value="PHOSPHOENOLPYRUVATE CARBOXYKINASE (ATP)"/>
    <property type="match status" value="1"/>
</dbReference>
<keyword evidence="9" id="KW-0456">Lyase</keyword>
<dbReference type="InterPro" id="IPR013035">
    <property type="entry name" value="PEP_carboxykinase_C"/>
</dbReference>
<dbReference type="AlphaFoldDB" id="A0A9P6DVR1"/>
<sequence length="559" mass="62256">MPTPHVTPFVLGANSYFYHPENAFLGKDLEYFSQAGFDMDHVQLKRNAPVAELYEDAIRYEGAIISASGALINFSGKKTGRSPKDKRIVYEETSKDDIWWGPVNIKMDEHTFEINRERAIDYLNTRDNVYVFDGFAGWDPKYRIKVRVVCARAYHALFMNNMLIRPTEEELAQFGEPDFVIYNAGQFPANRFTTGMTSTTSVEINFKRMEMVILGTEYAGEMKKGVFSVMHYLQPVKFGQLSLHSSANIGMEKGDVTLFFGLSGTGKTTLSADPNRELIGDDEHVWSDTGVFNIEGGCYAKCINLSAEKEPEIYRAIRFGSILENVVFNPANRLPDYDDVSTTENTRCAYPIEYIPNARIPCIADQHPSNIIMLTCDAYGVLPPVSKLTSAQAQYHFLAGYTSKTPGTEDGVLEPIPTFSTCYSAPFIVLHPGRYASMLASKMESTQASCWLINTGWVGGKFGTGSRCPLKYTRAIINAIHSGSIASATYTTYDIFGLQIPTSVEGVPSEVLNPRMAWEDTEAFEKERIRLANMFAKAFKGFEDQVDSAVKSAGPTVTI</sequence>
<evidence type="ECO:0000313" key="12">
    <source>
        <dbReference type="Proteomes" id="UP000886523"/>
    </source>
</evidence>
<keyword evidence="5" id="KW-0312">Gluconeogenesis</keyword>
<evidence type="ECO:0000256" key="10">
    <source>
        <dbReference type="ARBA" id="ARBA00047371"/>
    </source>
</evidence>
<dbReference type="InterPro" id="IPR008210">
    <property type="entry name" value="PEP_carboxykinase_N"/>
</dbReference>
<dbReference type="NCBIfam" id="NF006821">
    <property type="entry name" value="PRK09344.1-3"/>
    <property type="match status" value="1"/>
</dbReference>
<evidence type="ECO:0000256" key="4">
    <source>
        <dbReference type="ARBA" id="ARBA00021932"/>
    </source>
</evidence>
<evidence type="ECO:0000256" key="7">
    <source>
        <dbReference type="ARBA" id="ARBA00022793"/>
    </source>
</evidence>
<dbReference type="Gene3D" id="3.40.449.10">
    <property type="entry name" value="Phosphoenolpyruvate Carboxykinase, domain 1"/>
    <property type="match status" value="1"/>
</dbReference>
<proteinExistence type="inferred from homology"/>
<comment type="catalytic activity">
    <reaction evidence="10">
        <text>oxaloacetate + ATP = phosphoenolpyruvate + ADP + CO2</text>
        <dbReference type="Rhea" id="RHEA:18617"/>
        <dbReference type="ChEBI" id="CHEBI:16452"/>
        <dbReference type="ChEBI" id="CHEBI:16526"/>
        <dbReference type="ChEBI" id="CHEBI:30616"/>
        <dbReference type="ChEBI" id="CHEBI:58702"/>
        <dbReference type="ChEBI" id="CHEBI:456216"/>
        <dbReference type="EC" id="4.1.1.49"/>
    </reaction>
</comment>
<keyword evidence="6" id="KW-0547">Nucleotide-binding</keyword>
<keyword evidence="8" id="KW-0067">ATP-binding</keyword>
<comment type="pathway">
    <text evidence="1">Carbohydrate biosynthesis; gluconeogenesis.</text>
</comment>
<keyword evidence="7" id="KW-0210">Decarboxylase</keyword>
<protein>
    <recommendedName>
        <fullName evidence="4">Phosphoenolpyruvate carboxykinase (ATP)</fullName>
        <ecNumber evidence="3">4.1.1.49</ecNumber>
    </recommendedName>
</protein>
<evidence type="ECO:0000256" key="2">
    <source>
        <dbReference type="ARBA" id="ARBA00006052"/>
    </source>
</evidence>
<evidence type="ECO:0000256" key="9">
    <source>
        <dbReference type="ARBA" id="ARBA00023239"/>
    </source>
</evidence>
<evidence type="ECO:0000256" key="8">
    <source>
        <dbReference type="ARBA" id="ARBA00022840"/>
    </source>
</evidence>
<dbReference type="NCBIfam" id="NF006820">
    <property type="entry name" value="PRK09344.1-2"/>
    <property type="match status" value="1"/>
</dbReference>
<dbReference type="Proteomes" id="UP000886523">
    <property type="component" value="Unassembled WGS sequence"/>
</dbReference>